<sequence>MGPMQSDPIRVQSSNKDFDKATAAHEGDPAQHPAPSTSSVHRRRPSCMEVGRVVAVVQGARRHRCIRRTPAGPPVPDVVALRRSLLGACCLDRPVLLPPRVATRASWYVPLIWPPLAAAADGSRRNEADSSVADTVILNDRDGPPHECCALVGEVADACPRPQQPARPIPSLHIFLSAIPGWFRFIMWLAYLAGDALAIYALATLFNRHKGDQGHGGGGLEVVWAPVLLIHLGGHDGITAYDIEDNELWSRHLLTAVSQVTVAVYVFCKSWPGGDVMLLLAAVALFVSGVLKCFAKPWALKRASINSLVSSPAAQRTPKQDEGRMCPLEEYVKEAKAFVQLEQEGEAGNKAHGARASVDSGAGDRPPSQQQGLRFRAVVQQAKEIWKRERQITKAQLVNDIKNSISEPAQRTGKQQNGMGALEKYVKAARRASASASDREPKDEEGDEAQAMEGEDSNPFTSTYQRESILRGEACKLFVDLSSPYHRRLVILKYLWVISEEKAYGHVRQGLASAFLLLYTKLKTAVIPSPVNDDDLSVVGVESAVEIFFRQCVQMSQMLLPWAAIGLFHHSHREAYDDVDIKITYVIFCCTAVLEFYSTYAISLLELFGSHRSLMSKEHWPEMVAQYSLIGFVARNTQHASKMRIVSLFGCKDFLDQRWCMEPCFSSARITLLVLQYLKDGWMTKIQEAASYRMFNDNRGHSAIEGNERLLGWSIKGPFDESVLLWHIATDFCFFLSPFSDHKCDFAETPSLVWLGSYPADHMPQPKKTSSKCGELTACKAVQCRQMSNYMAYLLYVNPEMLLPGTRRNLFTTAHDELREIIRPSLFAAAYKVLEDIIKDNKKNVYKGVTTTIKEIKDILKDKKRNPLSWSQLRPTPMKEEEIMDKVIRTMLDKSKKGSEEVSRKVSKGESKKGPKEESIGSSKESFIDDAWTLAQGLLSLGDEKMWKVIEHVWVEMLCFSASRCRGYLHAKALGSGGEFLTYVWLLLFYMGAETLTERLQREERPIPSQERDNIATAPLTFDARHGTTSSTSEIHIHNAPSTSKVHINAFPSTSEIHISGEDMD</sequence>
<evidence type="ECO:0000313" key="5">
    <source>
        <dbReference type="Proteomes" id="UP001341281"/>
    </source>
</evidence>
<feature type="transmembrane region" description="Helical" evidence="2">
    <location>
        <begin position="185"/>
        <end position="206"/>
    </location>
</feature>
<keyword evidence="5" id="KW-1185">Reference proteome</keyword>
<organism evidence="4 5">
    <name type="scientific">Paspalum notatum var. saurae</name>
    <dbReference type="NCBI Taxonomy" id="547442"/>
    <lineage>
        <taxon>Eukaryota</taxon>
        <taxon>Viridiplantae</taxon>
        <taxon>Streptophyta</taxon>
        <taxon>Embryophyta</taxon>
        <taxon>Tracheophyta</taxon>
        <taxon>Spermatophyta</taxon>
        <taxon>Magnoliopsida</taxon>
        <taxon>Liliopsida</taxon>
        <taxon>Poales</taxon>
        <taxon>Poaceae</taxon>
        <taxon>PACMAD clade</taxon>
        <taxon>Panicoideae</taxon>
        <taxon>Andropogonodae</taxon>
        <taxon>Paspaleae</taxon>
        <taxon>Paspalinae</taxon>
        <taxon>Paspalum</taxon>
    </lineage>
</organism>
<name>A0AAQ3UVE9_PASNO</name>
<feature type="compositionally biased region" description="Basic and acidic residues" evidence="1">
    <location>
        <begin position="16"/>
        <end position="29"/>
    </location>
</feature>
<dbReference type="PANTHER" id="PTHR31325">
    <property type="entry name" value="OS01G0798800 PROTEIN-RELATED"/>
    <property type="match status" value="1"/>
</dbReference>
<keyword evidence="2" id="KW-0812">Transmembrane</keyword>
<dbReference type="Pfam" id="PF04578">
    <property type="entry name" value="DUF594"/>
    <property type="match status" value="1"/>
</dbReference>
<feature type="region of interest" description="Disordered" evidence="1">
    <location>
        <begin position="894"/>
        <end position="922"/>
    </location>
</feature>
<dbReference type="Pfam" id="PF13968">
    <property type="entry name" value="DUF4220"/>
    <property type="match status" value="1"/>
</dbReference>
<feature type="transmembrane region" description="Helical" evidence="2">
    <location>
        <begin position="583"/>
        <end position="605"/>
    </location>
</feature>
<dbReference type="InterPro" id="IPR007658">
    <property type="entry name" value="DUF594"/>
</dbReference>
<dbReference type="InterPro" id="IPR025315">
    <property type="entry name" value="DUF4220"/>
</dbReference>
<gene>
    <name evidence="4" type="ORF">U9M48_041816</name>
</gene>
<dbReference type="EMBL" id="CP144754">
    <property type="protein sequence ID" value="WVZ96144.1"/>
    <property type="molecule type" value="Genomic_DNA"/>
</dbReference>
<feature type="region of interest" description="Disordered" evidence="1">
    <location>
        <begin position="430"/>
        <end position="463"/>
    </location>
</feature>
<evidence type="ECO:0000313" key="4">
    <source>
        <dbReference type="EMBL" id="WVZ96144.1"/>
    </source>
</evidence>
<feature type="region of interest" description="Disordered" evidence="1">
    <location>
        <begin position="1"/>
        <end position="45"/>
    </location>
</feature>
<feature type="compositionally biased region" description="Basic and acidic residues" evidence="1">
    <location>
        <begin position="894"/>
        <end position="919"/>
    </location>
</feature>
<evidence type="ECO:0000256" key="1">
    <source>
        <dbReference type="SAM" id="MobiDB-lite"/>
    </source>
</evidence>
<accession>A0AAQ3UVE9</accession>
<evidence type="ECO:0000259" key="3">
    <source>
        <dbReference type="Pfam" id="PF13968"/>
    </source>
</evidence>
<keyword evidence="2" id="KW-0472">Membrane</keyword>
<protein>
    <recommendedName>
        <fullName evidence="3">DUF4220 domain-containing protein</fullName>
    </recommendedName>
</protein>
<proteinExistence type="predicted"/>
<feature type="transmembrane region" description="Helical" evidence="2">
    <location>
        <begin position="276"/>
        <end position="295"/>
    </location>
</feature>
<reference evidence="4 5" key="1">
    <citation type="submission" date="2024-02" db="EMBL/GenBank/DDBJ databases">
        <title>High-quality chromosome-scale genome assembly of Pensacola bahiagrass (Paspalum notatum Flugge var. saurae).</title>
        <authorList>
            <person name="Vega J.M."/>
            <person name="Podio M."/>
            <person name="Orjuela J."/>
            <person name="Siena L.A."/>
            <person name="Pessino S.C."/>
            <person name="Combes M.C."/>
            <person name="Mariac C."/>
            <person name="Albertini E."/>
            <person name="Pupilli F."/>
            <person name="Ortiz J.P.A."/>
            <person name="Leblanc O."/>
        </authorList>
    </citation>
    <scope>NUCLEOTIDE SEQUENCE [LARGE SCALE GENOMIC DNA]</scope>
    <source>
        <strain evidence="4">R1</strain>
        <tissue evidence="4">Leaf</tissue>
    </source>
</reference>
<evidence type="ECO:0000256" key="2">
    <source>
        <dbReference type="SAM" id="Phobius"/>
    </source>
</evidence>
<dbReference type="AlphaFoldDB" id="A0AAQ3UVE9"/>
<feature type="domain" description="DUF4220" evidence="3">
    <location>
        <begin position="188"/>
        <end position="624"/>
    </location>
</feature>
<dbReference type="Proteomes" id="UP001341281">
    <property type="component" value="Chromosome 10"/>
</dbReference>
<keyword evidence="2" id="KW-1133">Transmembrane helix</keyword>
<feature type="compositionally biased region" description="Acidic residues" evidence="1">
    <location>
        <begin position="443"/>
        <end position="456"/>
    </location>
</feature>
<feature type="region of interest" description="Disordered" evidence="1">
    <location>
        <begin position="346"/>
        <end position="373"/>
    </location>
</feature>